<accession>A0A7X0HB09</accession>
<evidence type="ECO:0000313" key="2">
    <source>
        <dbReference type="EMBL" id="MBB6434358.1"/>
    </source>
</evidence>
<dbReference type="EMBL" id="JACHEM010000002">
    <property type="protein sequence ID" value="MBB6434358.1"/>
    <property type="molecule type" value="Genomic_DNA"/>
</dbReference>
<dbReference type="SUPFAM" id="SSF54593">
    <property type="entry name" value="Glyoxalase/Bleomycin resistance protein/Dihydroxybiphenyl dioxygenase"/>
    <property type="match status" value="1"/>
</dbReference>
<evidence type="ECO:0000259" key="1">
    <source>
        <dbReference type="PROSITE" id="PS51819"/>
    </source>
</evidence>
<dbReference type="PANTHER" id="PTHR36437">
    <property type="entry name" value="GLYOXALASE/BLEOMYCIN RESISTANCE PROTEIN/DIOXYGENASE"/>
    <property type="match status" value="1"/>
</dbReference>
<keyword evidence="2" id="KW-0456">Lyase</keyword>
<dbReference type="Proteomes" id="UP000540423">
    <property type="component" value="Unassembled WGS sequence"/>
</dbReference>
<feature type="domain" description="VOC" evidence="1">
    <location>
        <begin position="4"/>
        <end position="137"/>
    </location>
</feature>
<dbReference type="InterPro" id="IPR037523">
    <property type="entry name" value="VOC_core"/>
</dbReference>
<dbReference type="GO" id="GO:0051213">
    <property type="term" value="F:dioxygenase activity"/>
    <property type="evidence" value="ECO:0007669"/>
    <property type="project" value="UniProtKB-KW"/>
</dbReference>
<comment type="caution">
    <text evidence="2">The sequence shown here is derived from an EMBL/GenBank/DDBJ whole genome shotgun (WGS) entry which is preliminary data.</text>
</comment>
<dbReference type="InterPro" id="IPR004360">
    <property type="entry name" value="Glyas_Fos-R_dOase_dom"/>
</dbReference>
<gene>
    <name evidence="2" type="ORF">HNQ79_000806</name>
</gene>
<dbReference type="AlphaFoldDB" id="A0A7X0HB09"/>
<dbReference type="PANTHER" id="PTHR36437:SF2">
    <property type="entry name" value="GLYOXALASE_BLEOMYCIN RESISTANCE PROTEIN_DIOXYGENASE"/>
    <property type="match status" value="1"/>
</dbReference>
<keyword evidence="2" id="KW-0223">Dioxygenase</keyword>
<organism evidence="2 3">
    <name type="scientific">Streptomyces candidus</name>
    <dbReference type="NCBI Taxonomy" id="67283"/>
    <lineage>
        <taxon>Bacteria</taxon>
        <taxon>Bacillati</taxon>
        <taxon>Actinomycetota</taxon>
        <taxon>Actinomycetes</taxon>
        <taxon>Kitasatosporales</taxon>
        <taxon>Streptomycetaceae</taxon>
        <taxon>Streptomyces</taxon>
    </lineage>
</organism>
<dbReference type="PROSITE" id="PS51819">
    <property type="entry name" value="VOC"/>
    <property type="match status" value="1"/>
</dbReference>
<keyword evidence="2" id="KW-0560">Oxidoreductase</keyword>
<dbReference type="Gene3D" id="3.10.180.10">
    <property type="entry name" value="2,3-Dihydroxybiphenyl 1,2-Dioxygenase, domain 1"/>
    <property type="match status" value="1"/>
</dbReference>
<protein>
    <submittedName>
        <fullName evidence="2">Catechol 2,3-dioxygenase-like lactoylglutathione lyase family enzyme</fullName>
    </submittedName>
</protein>
<dbReference type="GO" id="GO:0016829">
    <property type="term" value="F:lyase activity"/>
    <property type="evidence" value="ECO:0007669"/>
    <property type="project" value="UniProtKB-KW"/>
</dbReference>
<dbReference type="RefSeq" id="WP_185026931.1">
    <property type="nucleotide sequence ID" value="NZ_BNBN01000002.1"/>
</dbReference>
<dbReference type="InterPro" id="IPR029068">
    <property type="entry name" value="Glyas_Bleomycin-R_OHBP_Dase"/>
</dbReference>
<keyword evidence="3" id="KW-1185">Reference proteome</keyword>
<sequence length="144" mass="15650">MEYTLEVVIVPVSDLDRAKDFYAEKCGFTADVDMQMGQSARVVQLTPPGSRCSIALTQGMAPPAQWVTPTEPGALQGLQLCVVDVEAAREELAGRGVEVSPVMHLGEKGWTEGKGDTWNSWAYFKDPDGNGWVLQEVPAPLAER</sequence>
<proteinExistence type="predicted"/>
<evidence type="ECO:0000313" key="3">
    <source>
        <dbReference type="Proteomes" id="UP000540423"/>
    </source>
</evidence>
<dbReference type="Pfam" id="PF00903">
    <property type="entry name" value="Glyoxalase"/>
    <property type="match status" value="1"/>
</dbReference>
<reference evidence="2 3" key="1">
    <citation type="submission" date="2020-08" db="EMBL/GenBank/DDBJ databases">
        <title>Genomic Encyclopedia of Type Strains, Phase IV (KMG-IV): sequencing the most valuable type-strain genomes for metagenomic binning, comparative biology and taxonomic classification.</title>
        <authorList>
            <person name="Goeker M."/>
        </authorList>
    </citation>
    <scope>NUCLEOTIDE SEQUENCE [LARGE SCALE GENOMIC DNA]</scope>
    <source>
        <strain evidence="2 3">DSM 40141</strain>
    </source>
</reference>
<name>A0A7X0HB09_9ACTN</name>